<sequence>MSKYPYETLSIIEPAFNSNLTDLIIELDYLRKKKLGGSTHPRLFFQLKGLFHTLESIGSARIEGNHTTIAEFIETKIEKQKTQDEKIKEIQNLERAMDFIDKNINDYPINDAFIRELHKLVVKNLSSNEEGDEFPGEYRRKNIKISKAIHIPPDYTQVHDYMEELNKFINKKDLPKYDLLKTTLTHHRFVWIHPFGNGNGRVVRLITYAQLIKSGFNVGKGRIVNPTAIFCNNREKYYDYLSTADLGTYEGLLGWCEYVLTGLKKEIEKIDHLLDYKYLSEKILLPAIDFSHERKVITKIESEILKIAVKKQLFQAGDLKAILPDTIPAQTSRILNRLKSKNMISSEHKKSRKYLIDFRNNYLLRGVIKMLDQHDFLPLKNES</sequence>
<evidence type="ECO:0000256" key="1">
    <source>
        <dbReference type="PIRSR" id="PIRSR640198-1"/>
    </source>
</evidence>
<keyword evidence="2" id="KW-0067">ATP-binding</keyword>
<gene>
    <name evidence="5" type="ORF">A2773_03620</name>
</gene>
<evidence type="ECO:0000256" key="3">
    <source>
        <dbReference type="PIRSR" id="PIRSR640198-3"/>
    </source>
</evidence>
<reference evidence="5 6" key="1">
    <citation type="journal article" date="2016" name="Nat. Commun.">
        <title>Thousands of microbial genomes shed light on interconnected biogeochemical processes in an aquifer system.</title>
        <authorList>
            <person name="Anantharaman K."/>
            <person name="Brown C.T."/>
            <person name="Hug L.A."/>
            <person name="Sharon I."/>
            <person name="Castelle C.J."/>
            <person name="Probst A.J."/>
            <person name="Thomas B.C."/>
            <person name="Singh A."/>
            <person name="Wilkins M.J."/>
            <person name="Karaoz U."/>
            <person name="Brodie E.L."/>
            <person name="Williams K.H."/>
            <person name="Hubbard S.S."/>
            <person name="Banfield J.F."/>
        </authorList>
    </citation>
    <scope>NUCLEOTIDE SEQUENCE [LARGE SCALE GENOMIC DNA]</scope>
</reference>
<dbReference type="EMBL" id="MFJE01000004">
    <property type="protein sequence ID" value="OGG15257.1"/>
    <property type="molecule type" value="Genomic_DNA"/>
</dbReference>
<dbReference type="Pfam" id="PF02661">
    <property type="entry name" value="Fic"/>
    <property type="match status" value="1"/>
</dbReference>
<dbReference type="Gene3D" id="1.10.3290.10">
    <property type="entry name" value="Fido-like domain"/>
    <property type="match status" value="1"/>
</dbReference>
<comment type="caution">
    <text evidence="5">The sequence shown here is derived from an EMBL/GenBank/DDBJ whole genome shotgun (WGS) entry which is preliminary data.</text>
</comment>
<dbReference type="STRING" id="1798375.A2773_03620"/>
<proteinExistence type="predicted"/>
<organism evidence="5 6">
    <name type="scientific">Candidatus Gottesmanbacteria bacterium RIFCSPHIGHO2_01_FULL_39_10</name>
    <dbReference type="NCBI Taxonomy" id="1798375"/>
    <lineage>
        <taxon>Bacteria</taxon>
        <taxon>Candidatus Gottesmaniibacteriota</taxon>
    </lineage>
</organism>
<dbReference type="SUPFAM" id="SSF140931">
    <property type="entry name" value="Fic-like"/>
    <property type="match status" value="1"/>
</dbReference>
<dbReference type="PANTHER" id="PTHR13504">
    <property type="entry name" value="FIDO DOMAIN-CONTAINING PROTEIN DDB_G0283145"/>
    <property type="match status" value="1"/>
</dbReference>
<dbReference type="InterPro" id="IPR036597">
    <property type="entry name" value="Fido-like_dom_sf"/>
</dbReference>
<name>A0A1F5ZT23_9BACT</name>
<feature type="binding site" evidence="2">
    <location>
        <begin position="237"/>
        <end position="238"/>
    </location>
    <ligand>
        <name>ATP</name>
        <dbReference type="ChEBI" id="CHEBI:30616"/>
    </ligand>
</feature>
<dbReference type="GO" id="GO:0005524">
    <property type="term" value="F:ATP binding"/>
    <property type="evidence" value="ECO:0007669"/>
    <property type="project" value="UniProtKB-KW"/>
</dbReference>
<feature type="site" description="Important for autoinhibition of adenylyltransferase activity" evidence="3">
    <location>
        <position position="63"/>
    </location>
</feature>
<protein>
    <submittedName>
        <fullName evidence="5">Cell filamentation protein Fic</fullName>
    </submittedName>
</protein>
<dbReference type="InterPro" id="IPR003812">
    <property type="entry name" value="Fido"/>
</dbReference>
<evidence type="ECO:0000313" key="6">
    <source>
        <dbReference type="Proteomes" id="UP000177383"/>
    </source>
</evidence>
<evidence type="ECO:0000313" key="5">
    <source>
        <dbReference type="EMBL" id="OGG15257.1"/>
    </source>
</evidence>
<feature type="domain" description="Fido" evidence="4">
    <location>
        <begin position="109"/>
        <end position="261"/>
    </location>
</feature>
<dbReference type="AlphaFoldDB" id="A0A1F5ZT23"/>
<dbReference type="Proteomes" id="UP000177383">
    <property type="component" value="Unassembled WGS sequence"/>
</dbReference>
<dbReference type="PANTHER" id="PTHR13504:SF38">
    <property type="entry name" value="FIDO DOMAIN-CONTAINING PROTEIN"/>
    <property type="match status" value="1"/>
</dbReference>
<evidence type="ECO:0000259" key="4">
    <source>
        <dbReference type="PROSITE" id="PS51459"/>
    </source>
</evidence>
<feature type="active site" evidence="1">
    <location>
        <position position="193"/>
    </location>
</feature>
<dbReference type="InterPro" id="IPR040198">
    <property type="entry name" value="Fido_containing"/>
</dbReference>
<dbReference type="PROSITE" id="PS51459">
    <property type="entry name" value="FIDO"/>
    <property type="match status" value="1"/>
</dbReference>
<keyword evidence="2" id="KW-0547">Nucleotide-binding</keyword>
<evidence type="ECO:0000256" key="2">
    <source>
        <dbReference type="PIRSR" id="PIRSR640198-2"/>
    </source>
</evidence>
<accession>A0A1F5ZT23</accession>